<reference evidence="1 2" key="2">
    <citation type="journal article" date="2013" name="PLoS Genet.">
        <title>Comparative genome structure, secondary metabolite, and effector coding capacity across Cochliobolus pathogens.</title>
        <authorList>
            <person name="Condon B.J."/>
            <person name="Leng Y."/>
            <person name="Wu D."/>
            <person name="Bushley K.E."/>
            <person name="Ohm R.A."/>
            <person name="Otillar R."/>
            <person name="Martin J."/>
            <person name="Schackwitz W."/>
            <person name="Grimwood J."/>
            <person name="MohdZainudin N."/>
            <person name="Xue C."/>
            <person name="Wang R."/>
            <person name="Manning V.A."/>
            <person name="Dhillon B."/>
            <person name="Tu Z.J."/>
            <person name="Steffenson B.J."/>
            <person name="Salamov A."/>
            <person name="Sun H."/>
            <person name="Lowry S."/>
            <person name="LaButti K."/>
            <person name="Han J."/>
            <person name="Copeland A."/>
            <person name="Lindquist E."/>
            <person name="Barry K."/>
            <person name="Schmutz J."/>
            <person name="Baker S.E."/>
            <person name="Ciuffetti L.M."/>
            <person name="Grigoriev I.V."/>
            <person name="Zhong S."/>
            <person name="Turgeon B.G."/>
        </authorList>
    </citation>
    <scope>NUCLEOTIDE SEQUENCE [LARGE SCALE GENOMIC DNA]</scope>
    <source>
        <strain evidence="2">28A</strain>
    </source>
</reference>
<dbReference type="GeneID" id="19399443"/>
<dbReference type="Proteomes" id="UP000016935">
    <property type="component" value="Unassembled WGS sequence"/>
</dbReference>
<accession>R0K3R9</accession>
<proteinExistence type="predicted"/>
<dbReference type="RefSeq" id="XP_008029978.1">
    <property type="nucleotide sequence ID" value="XM_008031787.1"/>
</dbReference>
<dbReference type="EMBL" id="KB908844">
    <property type="protein sequence ID" value="EOA83007.1"/>
    <property type="molecule type" value="Genomic_DNA"/>
</dbReference>
<keyword evidence="2" id="KW-1185">Reference proteome</keyword>
<organism evidence="1 2">
    <name type="scientific">Exserohilum turcicum (strain 28A)</name>
    <name type="common">Northern leaf blight fungus</name>
    <name type="synonym">Setosphaeria turcica</name>
    <dbReference type="NCBI Taxonomy" id="671987"/>
    <lineage>
        <taxon>Eukaryota</taxon>
        <taxon>Fungi</taxon>
        <taxon>Dikarya</taxon>
        <taxon>Ascomycota</taxon>
        <taxon>Pezizomycotina</taxon>
        <taxon>Dothideomycetes</taxon>
        <taxon>Pleosporomycetidae</taxon>
        <taxon>Pleosporales</taxon>
        <taxon>Pleosporineae</taxon>
        <taxon>Pleosporaceae</taxon>
        <taxon>Exserohilum</taxon>
    </lineage>
</organism>
<evidence type="ECO:0000313" key="2">
    <source>
        <dbReference type="Proteomes" id="UP000016935"/>
    </source>
</evidence>
<evidence type="ECO:0000313" key="1">
    <source>
        <dbReference type="EMBL" id="EOA83007.1"/>
    </source>
</evidence>
<sequence>MSSYLRTYASLPTTNINSLTELAMQRHFSYATDSVLVGKLRHWCHSAAYCFFKEVG</sequence>
<name>R0K3R9_EXST2</name>
<gene>
    <name evidence="1" type="ORF">SETTUDRAFT_165351</name>
</gene>
<reference evidence="1 2" key="1">
    <citation type="journal article" date="2012" name="PLoS Pathog.">
        <title>Diverse lifestyles and strategies of plant pathogenesis encoded in the genomes of eighteen Dothideomycetes fungi.</title>
        <authorList>
            <person name="Ohm R.A."/>
            <person name="Feau N."/>
            <person name="Henrissat B."/>
            <person name="Schoch C.L."/>
            <person name="Horwitz B.A."/>
            <person name="Barry K.W."/>
            <person name="Condon B.J."/>
            <person name="Copeland A.C."/>
            <person name="Dhillon B."/>
            <person name="Glaser F."/>
            <person name="Hesse C.N."/>
            <person name="Kosti I."/>
            <person name="LaButti K."/>
            <person name="Lindquist E.A."/>
            <person name="Lucas S."/>
            <person name="Salamov A.A."/>
            <person name="Bradshaw R.E."/>
            <person name="Ciuffetti L."/>
            <person name="Hamelin R.C."/>
            <person name="Kema G.H.J."/>
            <person name="Lawrence C."/>
            <person name="Scott J.A."/>
            <person name="Spatafora J.W."/>
            <person name="Turgeon B.G."/>
            <person name="de Wit P.J.G.M."/>
            <person name="Zhong S."/>
            <person name="Goodwin S.B."/>
            <person name="Grigoriev I.V."/>
        </authorList>
    </citation>
    <scope>NUCLEOTIDE SEQUENCE [LARGE SCALE GENOMIC DNA]</scope>
    <source>
        <strain evidence="2">28A</strain>
    </source>
</reference>
<dbReference type="AlphaFoldDB" id="R0K3R9"/>
<dbReference type="HOGENOM" id="CLU_3015682_0_0_1"/>
<protein>
    <submittedName>
        <fullName evidence="1">Uncharacterized protein</fullName>
    </submittedName>
</protein>